<dbReference type="Pfam" id="PF00652">
    <property type="entry name" value="Ricin_B_lectin"/>
    <property type="match status" value="1"/>
</dbReference>
<evidence type="ECO:0000313" key="3">
    <source>
        <dbReference type="EMBL" id="GAA2717191.1"/>
    </source>
</evidence>
<dbReference type="Gene3D" id="2.80.10.50">
    <property type="match status" value="2"/>
</dbReference>
<proteinExistence type="predicted"/>
<dbReference type="InterPro" id="IPR000772">
    <property type="entry name" value="Ricin_B_lectin"/>
</dbReference>
<dbReference type="CDD" id="cd00161">
    <property type="entry name" value="beta-trefoil_Ricin-like"/>
    <property type="match status" value="1"/>
</dbReference>
<keyword evidence="1" id="KW-0732">Signal</keyword>
<evidence type="ECO:0000256" key="1">
    <source>
        <dbReference type="SAM" id="SignalP"/>
    </source>
</evidence>
<name>A0ABN3TSB4_9ACTN</name>
<feature type="domain" description="Ricin B lectin" evidence="2">
    <location>
        <begin position="6"/>
        <end position="129"/>
    </location>
</feature>
<dbReference type="EMBL" id="BAAASL010000010">
    <property type="protein sequence ID" value="GAA2717191.1"/>
    <property type="molecule type" value="Genomic_DNA"/>
</dbReference>
<feature type="chain" id="PRO_5046845464" description="Ricin B lectin domain-containing protein" evidence="1">
    <location>
        <begin position="41"/>
        <end position="158"/>
    </location>
</feature>
<organism evidence="3 4">
    <name type="scientific">Streptomyces luteosporeus</name>
    <dbReference type="NCBI Taxonomy" id="173856"/>
    <lineage>
        <taxon>Bacteria</taxon>
        <taxon>Bacillati</taxon>
        <taxon>Actinomycetota</taxon>
        <taxon>Actinomycetes</taxon>
        <taxon>Kitasatosporales</taxon>
        <taxon>Streptomycetaceae</taxon>
        <taxon>Streptomyces</taxon>
    </lineage>
</organism>
<protein>
    <recommendedName>
        <fullName evidence="2">Ricin B lectin domain-containing protein</fullName>
    </recommendedName>
</protein>
<accession>A0ABN3TSB4</accession>
<dbReference type="Proteomes" id="UP001500886">
    <property type="component" value="Unassembled WGS sequence"/>
</dbReference>
<dbReference type="SMART" id="SM00458">
    <property type="entry name" value="RICIN"/>
    <property type="match status" value="1"/>
</dbReference>
<keyword evidence="4" id="KW-1185">Reference proteome</keyword>
<dbReference type="SUPFAM" id="SSF50370">
    <property type="entry name" value="Ricin B-like lectins"/>
    <property type="match status" value="1"/>
</dbReference>
<feature type="signal peptide" evidence="1">
    <location>
        <begin position="1"/>
        <end position="40"/>
    </location>
</feature>
<evidence type="ECO:0000313" key="4">
    <source>
        <dbReference type="Proteomes" id="UP001500886"/>
    </source>
</evidence>
<gene>
    <name evidence="3" type="ORF">GCM10010315_29850</name>
</gene>
<dbReference type="InterPro" id="IPR035992">
    <property type="entry name" value="Ricin_B-like_lectins"/>
</dbReference>
<comment type="caution">
    <text evidence="3">The sequence shown here is derived from an EMBL/GenBank/DDBJ whole genome shotgun (WGS) entry which is preliminary data.</text>
</comment>
<sequence length="158" mass="16050">MRGERGGKVARMRPRTFFAATATVFALALALAGATGPATAQSPAQDWVVNNPRAVVVHRTTGMCLTGTGGAGSPVTTQGCRNAPGQQFVAEGGEIYQRTADLCLTAAASGGPATLRRCDGSAGQRFGVQGATIRQADGDRCLTATGAGRPVVLTRCTA</sequence>
<evidence type="ECO:0000259" key="2">
    <source>
        <dbReference type="SMART" id="SM00458"/>
    </source>
</evidence>
<reference evidence="3 4" key="1">
    <citation type="journal article" date="2019" name="Int. J. Syst. Evol. Microbiol.">
        <title>The Global Catalogue of Microorganisms (GCM) 10K type strain sequencing project: providing services to taxonomists for standard genome sequencing and annotation.</title>
        <authorList>
            <consortium name="The Broad Institute Genomics Platform"/>
            <consortium name="The Broad Institute Genome Sequencing Center for Infectious Disease"/>
            <person name="Wu L."/>
            <person name="Ma J."/>
        </authorList>
    </citation>
    <scope>NUCLEOTIDE SEQUENCE [LARGE SCALE GENOMIC DNA]</scope>
    <source>
        <strain evidence="3 4">JCM 4542</strain>
    </source>
</reference>